<evidence type="ECO:0000313" key="18">
    <source>
        <dbReference type="Proteomes" id="UP000618445"/>
    </source>
</evidence>
<dbReference type="SUPFAM" id="SSF55874">
    <property type="entry name" value="ATPase domain of HSP90 chaperone/DNA topoisomerase II/histidine kinase"/>
    <property type="match status" value="1"/>
</dbReference>
<dbReference type="RefSeq" id="WP_190577947.1">
    <property type="nucleotide sequence ID" value="NZ_CAWPQU010000003.1"/>
</dbReference>
<gene>
    <name evidence="17" type="ORF">H6G05_09520</name>
</gene>
<feature type="modified residue" description="4-aspartylphosphate" evidence="11">
    <location>
        <position position="1346"/>
    </location>
</feature>
<evidence type="ECO:0000256" key="3">
    <source>
        <dbReference type="ARBA" id="ARBA00012438"/>
    </source>
</evidence>
<evidence type="ECO:0000256" key="13">
    <source>
        <dbReference type="SAM" id="Phobius"/>
    </source>
</evidence>
<dbReference type="Gene3D" id="1.10.287.130">
    <property type="match status" value="1"/>
</dbReference>
<evidence type="ECO:0000256" key="7">
    <source>
        <dbReference type="ARBA" id="ARBA00022777"/>
    </source>
</evidence>
<dbReference type="InterPro" id="IPR011006">
    <property type="entry name" value="CheY-like_superfamily"/>
</dbReference>
<dbReference type="InterPro" id="IPR003661">
    <property type="entry name" value="HisK_dim/P_dom"/>
</dbReference>
<evidence type="ECO:0000256" key="6">
    <source>
        <dbReference type="ARBA" id="ARBA00022692"/>
    </source>
</evidence>
<comment type="caution">
    <text evidence="17">The sequence shown here is derived from an EMBL/GenBank/DDBJ whole genome shotgun (WGS) entry which is preliminary data.</text>
</comment>
<keyword evidence="7" id="KW-0418">Kinase</keyword>
<dbReference type="InterPro" id="IPR005467">
    <property type="entry name" value="His_kinase_dom"/>
</dbReference>
<dbReference type="SMART" id="SM00091">
    <property type="entry name" value="PAS"/>
    <property type="match status" value="1"/>
</dbReference>
<dbReference type="CDD" id="cd00082">
    <property type="entry name" value="HisKA"/>
    <property type="match status" value="1"/>
</dbReference>
<dbReference type="PANTHER" id="PTHR45339:SF1">
    <property type="entry name" value="HYBRID SIGNAL TRANSDUCTION HISTIDINE KINASE J"/>
    <property type="match status" value="1"/>
</dbReference>
<dbReference type="Gene3D" id="3.40.50.2300">
    <property type="match status" value="2"/>
</dbReference>
<dbReference type="InterPro" id="IPR036890">
    <property type="entry name" value="HATPase_C_sf"/>
</dbReference>
<dbReference type="Gene3D" id="3.30.450.40">
    <property type="match status" value="1"/>
</dbReference>
<dbReference type="InterPro" id="IPR001789">
    <property type="entry name" value="Sig_transdc_resp-reg_receiver"/>
</dbReference>
<dbReference type="Pfam" id="PF00072">
    <property type="entry name" value="Response_reg"/>
    <property type="match status" value="1"/>
</dbReference>
<evidence type="ECO:0000256" key="11">
    <source>
        <dbReference type="PROSITE-ProRule" id="PRU00169"/>
    </source>
</evidence>
<dbReference type="Gene3D" id="3.30.450.20">
    <property type="entry name" value="PAS domain"/>
    <property type="match status" value="2"/>
</dbReference>
<evidence type="ECO:0000256" key="2">
    <source>
        <dbReference type="ARBA" id="ARBA00004651"/>
    </source>
</evidence>
<comment type="subcellular location">
    <subcellularLocation>
        <location evidence="2">Cell membrane</location>
        <topology evidence="2">Multi-pass membrane protein</topology>
    </subcellularLocation>
</comment>
<dbReference type="PROSITE" id="PS50113">
    <property type="entry name" value="PAC"/>
    <property type="match status" value="1"/>
</dbReference>
<dbReference type="Pfam" id="PF08447">
    <property type="entry name" value="PAS_3"/>
    <property type="match status" value="1"/>
</dbReference>
<dbReference type="InterPro" id="IPR035965">
    <property type="entry name" value="PAS-like_dom_sf"/>
</dbReference>
<evidence type="ECO:0000256" key="10">
    <source>
        <dbReference type="ARBA" id="ARBA00023136"/>
    </source>
</evidence>
<keyword evidence="7" id="KW-0808">Transferase</keyword>
<reference evidence="17 18" key="1">
    <citation type="journal article" date="2020" name="ISME J.">
        <title>Comparative genomics reveals insights into cyanobacterial evolution and habitat adaptation.</title>
        <authorList>
            <person name="Chen M.Y."/>
            <person name="Teng W.K."/>
            <person name="Zhao L."/>
            <person name="Hu C.X."/>
            <person name="Zhou Y.K."/>
            <person name="Han B.P."/>
            <person name="Song L.R."/>
            <person name="Shu W.S."/>
        </authorList>
    </citation>
    <scope>NUCLEOTIDE SEQUENCE [LARGE SCALE GENOMIC DNA]</scope>
    <source>
        <strain evidence="17 18">FACHB-1050</strain>
    </source>
</reference>
<evidence type="ECO:0000259" key="15">
    <source>
        <dbReference type="PROSITE" id="PS50110"/>
    </source>
</evidence>
<dbReference type="SMART" id="SM00388">
    <property type="entry name" value="HisKA"/>
    <property type="match status" value="1"/>
</dbReference>
<dbReference type="SUPFAM" id="SSF47384">
    <property type="entry name" value="Homodimeric domain of signal transducing histidine kinase"/>
    <property type="match status" value="1"/>
</dbReference>
<feature type="coiled-coil region" evidence="12">
    <location>
        <begin position="551"/>
        <end position="585"/>
    </location>
</feature>
<organism evidence="17 18">
    <name type="scientific">Phormidium tenue FACHB-1050</name>
    <dbReference type="NCBI Taxonomy" id="2692857"/>
    <lineage>
        <taxon>Bacteria</taxon>
        <taxon>Bacillati</taxon>
        <taxon>Cyanobacteriota</taxon>
        <taxon>Cyanophyceae</taxon>
        <taxon>Oscillatoriophycideae</taxon>
        <taxon>Oscillatoriales</taxon>
        <taxon>Oscillatoriaceae</taxon>
        <taxon>Phormidium</taxon>
    </lineage>
</organism>
<feature type="domain" description="Histidine kinase" evidence="14">
    <location>
        <begin position="904"/>
        <end position="1127"/>
    </location>
</feature>
<dbReference type="SUPFAM" id="SSF52172">
    <property type="entry name" value="CheY-like"/>
    <property type="match status" value="2"/>
</dbReference>
<dbReference type="Pfam" id="PF00512">
    <property type="entry name" value="HisKA"/>
    <property type="match status" value="1"/>
</dbReference>
<keyword evidence="9" id="KW-0902">Two-component regulatory system</keyword>
<dbReference type="Pfam" id="PF02518">
    <property type="entry name" value="HATPase_c"/>
    <property type="match status" value="1"/>
</dbReference>
<dbReference type="CDD" id="cd17546">
    <property type="entry name" value="REC_hyHK_CKI1_RcsC-like"/>
    <property type="match status" value="1"/>
</dbReference>
<feature type="modified residue" description="4-aspartylphosphate" evidence="11">
    <location>
        <position position="1195"/>
    </location>
</feature>
<keyword evidence="6 13" id="KW-0812">Transmembrane</keyword>
<evidence type="ECO:0000313" key="17">
    <source>
        <dbReference type="EMBL" id="MBD2317083.1"/>
    </source>
</evidence>
<dbReference type="CDD" id="cd00130">
    <property type="entry name" value="PAS"/>
    <property type="match status" value="1"/>
</dbReference>
<dbReference type="InterPro" id="IPR013655">
    <property type="entry name" value="PAS_fold_3"/>
</dbReference>
<dbReference type="Proteomes" id="UP000618445">
    <property type="component" value="Unassembled WGS sequence"/>
</dbReference>
<dbReference type="SMART" id="SM00448">
    <property type="entry name" value="REC"/>
    <property type="match status" value="2"/>
</dbReference>
<evidence type="ECO:0000259" key="16">
    <source>
        <dbReference type="PROSITE" id="PS50113"/>
    </source>
</evidence>
<dbReference type="InterPro" id="IPR036097">
    <property type="entry name" value="HisK_dim/P_sf"/>
</dbReference>
<accession>A0ABR8C9W2</accession>
<proteinExistence type="predicted"/>
<dbReference type="InterPro" id="IPR000700">
    <property type="entry name" value="PAS-assoc_C"/>
</dbReference>
<dbReference type="PROSITE" id="PS50109">
    <property type="entry name" value="HIS_KIN"/>
    <property type="match status" value="1"/>
</dbReference>
<dbReference type="InterPro" id="IPR000014">
    <property type="entry name" value="PAS"/>
</dbReference>
<dbReference type="SMART" id="SM00387">
    <property type="entry name" value="HATPase_c"/>
    <property type="match status" value="1"/>
</dbReference>
<dbReference type="CDD" id="cd18773">
    <property type="entry name" value="PDC1_HK_sensor"/>
    <property type="match status" value="1"/>
</dbReference>
<sequence>MNFSSSIARLLHKFFDDKSKNKFQHKLNLKYLFVFLLFGTLGYLGNYCRLPLFFGVDFLFGSIFILIATYFYGTTMGVMVSIVGSSYTYFLWGQPYAAVLLILESLWVGIGLRYQEKRQRSRNMVMLVLTYWLCLGTPLCFISYFFFLKFGFSSVVLVVLKQVINGSFNALIATLCISYLPIGQWLHQGKSDRQQQTIQQMLFHLLLAFVFIPLLTISILTGHHSLQNINQDITRQLQSSVSSLNMDLKFWHQRNIKTLRELASIGSEENNLDRLQFATTALGKVTPSFLSIYTTDVEGKILTAFSRTSDTNTDSLSQTMAKTDVFQQVKSTFSTTFGDIHIDKMTSKSHIDVAVPIFKDNRFNGLVIAALDISHIQDFLTEEAKTWKTEAFLLDRHKKIIATTSPDFLSGQFFDLHQGGNIIAFGNDQIQWFPKLKGAAAMTRWRKSYYLQEVSINNEIPWNLVVRLSPVSYIDTLEALHTKILLIILAIILPATIVANWLSRSFAKPIAKLMRLTTDLQQTPSTDNDFTWDTSNLKEIDTLGYNFQVMAIALKEKFQEIEQTNQSLELRIQERTAELLKSEERWQLAVQAADDGIWDWNLETGVVFRSERWRTMLGIGSNIDNEHPVEWLDLIHPDDRDHLLQSQEDYLAHRNPHYITEYQMRCQDGSYKWILTQAKALWNEQGEPVRLVGTNKDITDRKLAIAALEKRESYLAMLVEIQRHLLSESIKNQEYVDILRLLGNVSDFSSIKLFTYDQESSDKPDIKLHSAWYAQNISRPQEFEQARFIQMLVRWEWIGHLAKGEIINESLSTISEIERPILESKNLRSILMMPIVVSDKFWGFLSFHDYFCDRLRDPVEVSLLRVSASSLAMHLERQQAKMEMLQAMESAQTANRAKSEFLATMSHEIRTPMNAVIGMSSLLLDSELNADQQEFTEIIRSSGDNLLTIINDILDFSKIESGKLRLDIHPFNLRDCIEESLDLLASAAITKEIELAYCIDINVPERIVSDITRLRQILVNLFSNAVKFTTQGSVTLRVSVQEVDPQHQNYQLLFVVTDTGIGIPKDRYVRLFKPFSQVDSSTTRQYGGTGLGLAIANQLTLLMGGEMSVESEVGVGSTFAFSISTSSDTTQLVNADWDSSFIGKRLLILEDNDVSCENLTIFAQALQMEVMVTKSSEQAIAWLQSEPKFDWAIVDASIPISTTNAQSTKDNCAKCGIRQLIRMQSSSLPMILLSHHVSCELCNLDPVTVCLRKPIKRSQLHKALLKNSSYHPLLESQSKLKDISFFNENFATSFPLKILLAEDNIVNQKVATRFLNRLGYRVDVVANGLEVLESISRQKYDVILMDVHMPEMDGLTATKRIVAEFRQKPWIIAITANAVQGDREICLEAGMQDYVSKPIQIQDLMQALEKAYSSLQ</sequence>
<keyword evidence="4" id="KW-1003">Cell membrane</keyword>
<feature type="transmembrane region" description="Helical" evidence="13">
    <location>
        <begin position="93"/>
        <end position="112"/>
    </location>
</feature>
<dbReference type="InterPro" id="IPR003594">
    <property type="entry name" value="HATPase_dom"/>
</dbReference>
<feature type="domain" description="PAC" evidence="16">
    <location>
        <begin position="658"/>
        <end position="710"/>
    </location>
</feature>
<dbReference type="EC" id="2.7.13.3" evidence="3"/>
<dbReference type="Pfam" id="PF02743">
    <property type="entry name" value="dCache_1"/>
    <property type="match status" value="1"/>
</dbReference>
<dbReference type="PRINTS" id="PR00344">
    <property type="entry name" value="BCTRLSENSOR"/>
</dbReference>
<dbReference type="PANTHER" id="PTHR45339">
    <property type="entry name" value="HYBRID SIGNAL TRANSDUCTION HISTIDINE KINASE J"/>
    <property type="match status" value="1"/>
</dbReference>
<protein>
    <recommendedName>
        <fullName evidence="3">histidine kinase</fullName>
        <ecNumber evidence="3">2.7.13.3</ecNumber>
    </recommendedName>
</protein>
<dbReference type="InterPro" id="IPR029016">
    <property type="entry name" value="GAF-like_dom_sf"/>
</dbReference>
<evidence type="ECO:0000256" key="12">
    <source>
        <dbReference type="SAM" id="Coils"/>
    </source>
</evidence>
<dbReference type="Gene3D" id="3.30.565.10">
    <property type="entry name" value="Histidine kinase-like ATPase, C-terminal domain"/>
    <property type="match status" value="1"/>
</dbReference>
<dbReference type="InterPro" id="IPR004358">
    <property type="entry name" value="Sig_transdc_His_kin-like_C"/>
</dbReference>
<evidence type="ECO:0000256" key="4">
    <source>
        <dbReference type="ARBA" id="ARBA00022475"/>
    </source>
</evidence>
<evidence type="ECO:0000256" key="5">
    <source>
        <dbReference type="ARBA" id="ARBA00022553"/>
    </source>
</evidence>
<keyword evidence="10 13" id="KW-0472">Membrane</keyword>
<dbReference type="SUPFAM" id="SSF55785">
    <property type="entry name" value="PYP-like sensor domain (PAS domain)"/>
    <property type="match status" value="1"/>
</dbReference>
<dbReference type="SUPFAM" id="SSF55781">
    <property type="entry name" value="GAF domain-like"/>
    <property type="match status" value="1"/>
</dbReference>
<dbReference type="NCBIfam" id="TIGR00229">
    <property type="entry name" value="sensory_box"/>
    <property type="match status" value="1"/>
</dbReference>
<feature type="transmembrane region" description="Helical" evidence="13">
    <location>
        <begin position="124"/>
        <end position="147"/>
    </location>
</feature>
<keyword evidence="5 11" id="KW-0597">Phosphoprotein</keyword>
<dbReference type="EMBL" id="JACJQY010000011">
    <property type="protein sequence ID" value="MBD2317083.1"/>
    <property type="molecule type" value="Genomic_DNA"/>
</dbReference>
<feature type="transmembrane region" description="Helical" evidence="13">
    <location>
        <begin position="27"/>
        <end position="45"/>
    </location>
</feature>
<dbReference type="InterPro" id="IPR033479">
    <property type="entry name" value="dCache_1"/>
</dbReference>
<keyword evidence="18" id="KW-1185">Reference proteome</keyword>
<dbReference type="Gene3D" id="6.10.340.10">
    <property type="match status" value="1"/>
</dbReference>
<keyword evidence="12" id="KW-0175">Coiled coil</keyword>
<feature type="transmembrane region" description="Helical" evidence="13">
    <location>
        <begin position="201"/>
        <end position="220"/>
    </location>
</feature>
<feature type="transmembrane region" description="Helical" evidence="13">
    <location>
        <begin position="159"/>
        <end position="180"/>
    </location>
</feature>
<feature type="domain" description="Response regulatory" evidence="15">
    <location>
        <begin position="1297"/>
        <end position="1412"/>
    </location>
</feature>
<feature type="domain" description="Response regulatory" evidence="15">
    <location>
        <begin position="1145"/>
        <end position="1268"/>
    </location>
</feature>
<dbReference type="SMART" id="SM00086">
    <property type="entry name" value="PAC"/>
    <property type="match status" value="1"/>
</dbReference>
<comment type="catalytic activity">
    <reaction evidence="1">
        <text>ATP + protein L-histidine = ADP + protein N-phospho-L-histidine.</text>
        <dbReference type="EC" id="2.7.13.3"/>
    </reaction>
</comment>
<evidence type="ECO:0000256" key="1">
    <source>
        <dbReference type="ARBA" id="ARBA00000085"/>
    </source>
</evidence>
<dbReference type="PROSITE" id="PS50110">
    <property type="entry name" value="RESPONSE_REGULATORY"/>
    <property type="match status" value="2"/>
</dbReference>
<dbReference type="InterPro" id="IPR001610">
    <property type="entry name" value="PAC"/>
</dbReference>
<evidence type="ECO:0000259" key="14">
    <source>
        <dbReference type="PROSITE" id="PS50109"/>
    </source>
</evidence>
<feature type="transmembrane region" description="Helical" evidence="13">
    <location>
        <begin position="52"/>
        <end position="73"/>
    </location>
</feature>
<keyword evidence="8 13" id="KW-1133">Transmembrane helix</keyword>
<evidence type="ECO:0000256" key="8">
    <source>
        <dbReference type="ARBA" id="ARBA00022989"/>
    </source>
</evidence>
<evidence type="ECO:0000256" key="9">
    <source>
        <dbReference type="ARBA" id="ARBA00023012"/>
    </source>
</evidence>
<name>A0ABR8C9W2_9CYAN</name>
<dbReference type="CDD" id="cd16922">
    <property type="entry name" value="HATPase_EvgS-ArcB-TorS-like"/>
    <property type="match status" value="1"/>
</dbReference>